<keyword evidence="8" id="KW-1185">Reference proteome</keyword>
<dbReference type="Gene3D" id="1.10.443.10">
    <property type="entry name" value="Intergrase catalytic core"/>
    <property type="match status" value="1"/>
</dbReference>
<keyword evidence="3" id="KW-0233">DNA recombination</keyword>
<dbReference type="RefSeq" id="WP_345581522.1">
    <property type="nucleotide sequence ID" value="NZ_BAABLV010000024.1"/>
</dbReference>
<protein>
    <submittedName>
        <fullName evidence="7">Tyrosine-type recombinase/integrase</fullName>
    </submittedName>
</protein>
<dbReference type="Gene3D" id="1.10.150.130">
    <property type="match status" value="1"/>
</dbReference>
<sequence>MAGKRGNGEDSIYKSDGRWYVQGYIEEGSGPIRRKVSAKTKGEAVRKWQERKSEAALGARRLGQPKNVAALLQHWMDLRSPDLKYKTRIGYEGSISRHLVPYFGTRKVTAVRVADVERWQHELGTVQGLSRSTIHQARTILSQAFDMAIRHGDLLANPVRLAHHLKKDSARIQALTEGQAQQLMRSLAPEDVQARVRLLLALTLGLRQGEFLALQWRDVELDAPNPHLVVRASLQRQTGRGLVRSTPKTVRSHRTLHLAQPLVDALRALRLEQKEILLRSGGTYNPDGYVLVSSAGTPIDAANDRKHWHKLLEVAGLPPVRVHAARHTAATLLLQEVGMHIVQQVMGHTNIRTTVDIYGHLTPADGALGITNVAARLTA</sequence>
<dbReference type="CDD" id="cd01189">
    <property type="entry name" value="INT_ICEBs1_C_like"/>
    <property type="match status" value="1"/>
</dbReference>
<dbReference type="InterPro" id="IPR050090">
    <property type="entry name" value="Tyrosine_recombinase_XerCD"/>
</dbReference>
<reference evidence="8" key="1">
    <citation type="journal article" date="2019" name="Int. J. Syst. Evol. Microbiol.">
        <title>The Global Catalogue of Microorganisms (GCM) 10K type strain sequencing project: providing services to taxonomists for standard genome sequencing and annotation.</title>
        <authorList>
            <consortium name="The Broad Institute Genomics Platform"/>
            <consortium name="The Broad Institute Genome Sequencing Center for Infectious Disease"/>
            <person name="Wu L."/>
            <person name="Ma J."/>
        </authorList>
    </citation>
    <scope>NUCLEOTIDE SEQUENCE [LARGE SCALE GENOMIC DNA]</scope>
    <source>
        <strain evidence="8">JCM 19125</strain>
    </source>
</reference>
<dbReference type="PROSITE" id="PS51898">
    <property type="entry name" value="TYR_RECOMBINASE"/>
    <property type="match status" value="1"/>
</dbReference>
<proteinExistence type="predicted"/>
<dbReference type="Pfam" id="PF14659">
    <property type="entry name" value="Phage_int_SAM_3"/>
    <property type="match status" value="1"/>
</dbReference>
<dbReference type="InterPro" id="IPR004107">
    <property type="entry name" value="Integrase_SAM-like_N"/>
</dbReference>
<gene>
    <name evidence="7" type="ORF">GCM10025789_15700</name>
</gene>
<dbReference type="InterPro" id="IPR011010">
    <property type="entry name" value="DNA_brk_join_enz"/>
</dbReference>
<evidence type="ECO:0000256" key="4">
    <source>
        <dbReference type="PROSITE-ProRule" id="PRU01248"/>
    </source>
</evidence>
<dbReference type="InterPro" id="IPR013762">
    <property type="entry name" value="Integrase-like_cat_sf"/>
</dbReference>
<keyword evidence="1" id="KW-0229">DNA integration</keyword>
<dbReference type="EMBL" id="BAABLV010000024">
    <property type="protein sequence ID" value="GAA4898595.1"/>
    <property type="molecule type" value="Genomic_DNA"/>
</dbReference>
<comment type="caution">
    <text evidence="7">The sequence shown here is derived from an EMBL/GenBank/DDBJ whole genome shotgun (WGS) entry which is preliminary data.</text>
</comment>
<evidence type="ECO:0000313" key="8">
    <source>
        <dbReference type="Proteomes" id="UP001501521"/>
    </source>
</evidence>
<dbReference type="PANTHER" id="PTHR30349">
    <property type="entry name" value="PHAGE INTEGRASE-RELATED"/>
    <property type="match status" value="1"/>
</dbReference>
<dbReference type="InterPro" id="IPR044068">
    <property type="entry name" value="CB"/>
</dbReference>
<dbReference type="InterPro" id="IPR010998">
    <property type="entry name" value="Integrase_recombinase_N"/>
</dbReference>
<evidence type="ECO:0000259" key="6">
    <source>
        <dbReference type="PROSITE" id="PS51900"/>
    </source>
</evidence>
<dbReference type="PANTHER" id="PTHR30349:SF91">
    <property type="entry name" value="INTA PROTEIN"/>
    <property type="match status" value="1"/>
</dbReference>
<accession>A0ABP9FES6</accession>
<evidence type="ECO:0000313" key="7">
    <source>
        <dbReference type="EMBL" id="GAA4898595.1"/>
    </source>
</evidence>
<keyword evidence="2 4" id="KW-0238">DNA-binding</keyword>
<feature type="domain" description="Tyr recombinase" evidence="5">
    <location>
        <begin position="170"/>
        <end position="371"/>
    </location>
</feature>
<feature type="domain" description="Core-binding (CB)" evidence="6">
    <location>
        <begin position="66"/>
        <end position="149"/>
    </location>
</feature>
<dbReference type="Proteomes" id="UP001501521">
    <property type="component" value="Unassembled WGS sequence"/>
</dbReference>
<dbReference type="Pfam" id="PF00589">
    <property type="entry name" value="Phage_integrase"/>
    <property type="match status" value="1"/>
</dbReference>
<dbReference type="PROSITE" id="PS51900">
    <property type="entry name" value="CB"/>
    <property type="match status" value="1"/>
</dbReference>
<dbReference type="InterPro" id="IPR002104">
    <property type="entry name" value="Integrase_catalytic"/>
</dbReference>
<name>A0ABP9FES6_9ACTN</name>
<evidence type="ECO:0000259" key="5">
    <source>
        <dbReference type="PROSITE" id="PS51898"/>
    </source>
</evidence>
<evidence type="ECO:0000256" key="1">
    <source>
        <dbReference type="ARBA" id="ARBA00022908"/>
    </source>
</evidence>
<evidence type="ECO:0000256" key="3">
    <source>
        <dbReference type="ARBA" id="ARBA00023172"/>
    </source>
</evidence>
<dbReference type="SUPFAM" id="SSF56349">
    <property type="entry name" value="DNA breaking-rejoining enzymes"/>
    <property type="match status" value="1"/>
</dbReference>
<evidence type="ECO:0000256" key="2">
    <source>
        <dbReference type="ARBA" id="ARBA00023125"/>
    </source>
</evidence>
<organism evidence="7 8">
    <name type="scientific">Tessaracoccus lubricantis</name>
    <dbReference type="NCBI Taxonomy" id="545543"/>
    <lineage>
        <taxon>Bacteria</taxon>
        <taxon>Bacillati</taxon>
        <taxon>Actinomycetota</taxon>
        <taxon>Actinomycetes</taxon>
        <taxon>Propionibacteriales</taxon>
        <taxon>Propionibacteriaceae</taxon>
        <taxon>Tessaracoccus</taxon>
    </lineage>
</organism>